<dbReference type="OrthoDB" id="2831558at2759"/>
<dbReference type="AlphaFoldDB" id="A0A9P4QEA4"/>
<keyword evidence="2" id="KW-1185">Reference proteome</keyword>
<protein>
    <submittedName>
        <fullName evidence="1">Uncharacterized protein</fullName>
    </submittedName>
</protein>
<sequence>WLDRDEERRQARRLRLNFDTLLDLAVRCSPGAQRVVNCEKKEGGSNRVFKIHLDNGKNIIARLPTRIAGPPGLTVSLEVATLQFGT</sequence>
<evidence type="ECO:0000313" key="2">
    <source>
        <dbReference type="Proteomes" id="UP000799441"/>
    </source>
</evidence>
<reference evidence="1" key="1">
    <citation type="journal article" date="2020" name="Stud. Mycol.">
        <title>101 Dothideomycetes genomes: a test case for predicting lifestyles and emergence of pathogens.</title>
        <authorList>
            <person name="Haridas S."/>
            <person name="Albert R."/>
            <person name="Binder M."/>
            <person name="Bloem J."/>
            <person name="Labutti K."/>
            <person name="Salamov A."/>
            <person name="Andreopoulos B."/>
            <person name="Baker S."/>
            <person name="Barry K."/>
            <person name="Bills G."/>
            <person name="Bluhm B."/>
            <person name="Cannon C."/>
            <person name="Castanera R."/>
            <person name="Culley D."/>
            <person name="Daum C."/>
            <person name="Ezra D."/>
            <person name="Gonzalez J."/>
            <person name="Henrissat B."/>
            <person name="Kuo A."/>
            <person name="Liang C."/>
            <person name="Lipzen A."/>
            <person name="Lutzoni F."/>
            <person name="Magnuson J."/>
            <person name="Mondo S."/>
            <person name="Nolan M."/>
            <person name="Ohm R."/>
            <person name="Pangilinan J."/>
            <person name="Park H.-J."/>
            <person name="Ramirez L."/>
            <person name="Alfaro M."/>
            <person name="Sun H."/>
            <person name="Tritt A."/>
            <person name="Yoshinaga Y."/>
            <person name="Zwiers L.-H."/>
            <person name="Turgeon B."/>
            <person name="Goodwin S."/>
            <person name="Spatafora J."/>
            <person name="Crous P."/>
            <person name="Grigoriev I."/>
        </authorList>
    </citation>
    <scope>NUCLEOTIDE SEQUENCE</scope>
    <source>
        <strain evidence="1">CBS 116435</strain>
    </source>
</reference>
<proteinExistence type="predicted"/>
<dbReference type="Proteomes" id="UP000799441">
    <property type="component" value="Unassembled WGS sequence"/>
</dbReference>
<feature type="non-terminal residue" evidence="1">
    <location>
        <position position="1"/>
    </location>
</feature>
<dbReference type="PANTHER" id="PTHR36091">
    <property type="entry name" value="ALTERED INHERITANCE OF MITOCHONDRIA PROTEIN 9, MITOCHONDRIAL"/>
    <property type="match status" value="1"/>
</dbReference>
<name>A0A9P4QEA4_9PEZI</name>
<accession>A0A9P4QEA4</accession>
<comment type="caution">
    <text evidence="1">The sequence shown here is derived from an EMBL/GenBank/DDBJ whole genome shotgun (WGS) entry which is preliminary data.</text>
</comment>
<dbReference type="GO" id="GO:0005739">
    <property type="term" value="C:mitochondrion"/>
    <property type="evidence" value="ECO:0007669"/>
    <property type="project" value="TreeGrafter"/>
</dbReference>
<dbReference type="PANTHER" id="PTHR36091:SF1">
    <property type="entry name" value="ALTERED INHERITANCE OF MITOCHONDRIA PROTEIN 9, MITOCHONDRIAL"/>
    <property type="match status" value="1"/>
</dbReference>
<dbReference type="InterPro" id="IPR051035">
    <property type="entry name" value="Mito_inheritance_9"/>
</dbReference>
<evidence type="ECO:0000313" key="1">
    <source>
        <dbReference type="EMBL" id="KAF2724640.1"/>
    </source>
</evidence>
<gene>
    <name evidence="1" type="ORF">K431DRAFT_217408</name>
</gene>
<organism evidence="1 2">
    <name type="scientific">Polychaeton citri CBS 116435</name>
    <dbReference type="NCBI Taxonomy" id="1314669"/>
    <lineage>
        <taxon>Eukaryota</taxon>
        <taxon>Fungi</taxon>
        <taxon>Dikarya</taxon>
        <taxon>Ascomycota</taxon>
        <taxon>Pezizomycotina</taxon>
        <taxon>Dothideomycetes</taxon>
        <taxon>Dothideomycetidae</taxon>
        <taxon>Capnodiales</taxon>
        <taxon>Capnodiaceae</taxon>
        <taxon>Polychaeton</taxon>
    </lineage>
</organism>
<dbReference type="EMBL" id="MU003770">
    <property type="protein sequence ID" value="KAF2724640.1"/>
    <property type="molecule type" value="Genomic_DNA"/>
</dbReference>